<feature type="non-terminal residue" evidence="2">
    <location>
        <position position="294"/>
    </location>
</feature>
<name>X1AJR7_9ZZZZ</name>
<protein>
    <submittedName>
        <fullName evidence="2">Uncharacterized protein</fullName>
    </submittedName>
</protein>
<reference evidence="2" key="1">
    <citation type="journal article" date="2014" name="Front. Microbiol.">
        <title>High frequency of phylogenetically diverse reductive dehalogenase-homologous genes in deep subseafloor sedimentary metagenomes.</title>
        <authorList>
            <person name="Kawai M."/>
            <person name="Futagami T."/>
            <person name="Toyoda A."/>
            <person name="Takaki Y."/>
            <person name="Nishi S."/>
            <person name="Hori S."/>
            <person name="Arai W."/>
            <person name="Tsubouchi T."/>
            <person name="Morono Y."/>
            <person name="Uchiyama I."/>
            <person name="Ito T."/>
            <person name="Fujiyama A."/>
            <person name="Inagaki F."/>
            <person name="Takami H."/>
        </authorList>
    </citation>
    <scope>NUCLEOTIDE SEQUENCE</scope>
    <source>
        <strain evidence="2">Expedition CK06-06</strain>
    </source>
</reference>
<sequence>SVKKIQAQLKRNPSDMGAATKLSKHTARLKEYRKAKGSGYGVHQTVKRIEQQVQQAGSWPARQKAQAEYKKLRRVAQKQLGVTQVPPETLQKELSKEYMQEALKGYMERMDIPPVTQQPVTQQALVEGGPMMSYAPGTGSQFQASVQQYKGMGFSQKEAERIATVGSQQMVDFTYEGAKAVARPTISEKVPGAIRDIGSFYGKELPLRAYEKVKAGMGIVTPYVDPLIEKEIRVQVGPKLLPFQKQMTIQTGVTYEEAASLPIQAIKWEAEKAGEMYAEGYEMTIAQLPEEYQP</sequence>
<gene>
    <name evidence="2" type="ORF">S01H4_11002</name>
</gene>
<proteinExistence type="predicted"/>
<dbReference type="EMBL" id="BART01004350">
    <property type="protein sequence ID" value="GAG69842.1"/>
    <property type="molecule type" value="Genomic_DNA"/>
</dbReference>
<feature type="non-terminal residue" evidence="2">
    <location>
        <position position="1"/>
    </location>
</feature>
<evidence type="ECO:0000256" key="1">
    <source>
        <dbReference type="SAM" id="MobiDB-lite"/>
    </source>
</evidence>
<accession>X1AJR7</accession>
<dbReference type="AlphaFoldDB" id="X1AJR7"/>
<organism evidence="2">
    <name type="scientific">marine sediment metagenome</name>
    <dbReference type="NCBI Taxonomy" id="412755"/>
    <lineage>
        <taxon>unclassified sequences</taxon>
        <taxon>metagenomes</taxon>
        <taxon>ecological metagenomes</taxon>
    </lineage>
</organism>
<feature type="region of interest" description="Disordered" evidence="1">
    <location>
        <begin position="1"/>
        <end position="21"/>
    </location>
</feature>
<comment type="caution">
    <text evidence="2">The sequence shown here is derived from an EMBL/GenBank/DDBJ whole genome shotgun (WGS) entry which is preliminary data.</text>
</comment>
<evidence type="ECO:0000313" key="2">
    <source>
        <dbReference type="EMBL" id="GAG69842.1"/>
    </source>
</evidence>